<evidence type="ECO:0000313" key="2">
    <source>
        <dbReference type="EMBL" id="MDR6268785.1"/>
    </source>
</evidence>
<evidence type="ECO:0000256" key="1">
    <source>
        <dbReference type="SAM" id="MobiDB-lite"/>
    </source>
</evidence>
<gene>
    <name evidence="2" type="ORF">JOE69_001023</name>
</gene>
<accession>A0ABU1J8M7</accession>
<evidence type="ECO:0000313" key="3">
    <source>
        <dbReference type="Proteomes" id="UP001185069"/>
    </source>
</evidence>
<feature type="compositionally biased region" description="Low complexity" evidence="1">
    <location>
        <begin position="1"/>
        <end position="15"/>
    </location>
</feature>
<dbReference type="Proteomes" id="UP001185069">
    <property type="component" value="Unassembled WGS sequence"/>
</dbReference>
<reference evidence="2 3" key="1">
    <citation type="submission" date="2023-07" db="EMBL/GenBank/DDBJ databases">
        <title>Sequencing the genomes of 1000 actinobacteria strains.</title>
        <authorList>
            <person name="Klenk H.-P."/>
        </authorList>
    </citation>
    <scope>NUCLEOTIDE SEQUENCE [LARGE SCALE GENOMIC DNA]</scope>
    <source>
        <strain evidence="2 3">DSM 14555</strain>
    </source>
</reference>
<proteinExistence type="predicted"/>
<keyword evidence="3" id="KW-1185">Reference proteome</keyword>
<protein>
    <submittedName>
        <fullName evidence="2">Uncharacterized protein</fullName>
    </submittedName>
</protein>
<dbReference type="EMBL" id="JAVDQF010000001">
    <property type="protein sequence ID" value="MDR6268785.1"/>
    <property type="molecule type" value="Genomic_DNA"/>
</dbReference>
<organism evidence="2 3">
    <name type="scientific">Arthrobacter russicus</name>
    <dbReference type="NCBI Taxonomy" id="172040"/>
    <lineage>
        <taxon>Bacteria</taxon>
        <taxon>Bacillati</taxon>
        <taxon>Actinomycetota</taxon>
        <taxon>Actinomycetes</taxon>
        <taxon>Micrococcales</taxon>
        <taxon>Micrococcaceae</taxon>
        <taxon>Arthrobacter</taxon>
    </lineage>
</organism>
<feature type="region of interest" description="Disordered" evidence="1">
    <location>
        <begin position="1"/>
        <end position="21"/>
    </location>
</feature>
<name>A0ABU1J8M7_9MICC</name>
<comment type="caution">
    <text evidence="2">The sequence shown here is derived from an EMBL/GenBank/DDBJ whole genome shotgun (WGS) entry which is preliminary data.</text>
</comment>
<sequence>MPGAQAQKKPGGAQANTHKVAFGLRAARSGLRSAVR</sequence>